<feature type="chain" id="PRO_5019112473" evidence="1">
    <location>
        <begin position="22"/>
        <end position="317"/>
    </location>
</feature>
<organism evidence="3 4">
    <name type="scientific">Alcanivorax profundi</name>
    <dbReference type="NCBI Taxonomy" id="2338368"/>
    <lineage>
        <taxon>Bacteria</taxon>
        <taxon>Pseudomonadati</taxon>
        <taxon>Pseudomonadota</taxon>
        <taxon>Gammaproteobacteria</taxon>
        <taxon>Oceanospirillales</taxon>
        <taxon>Alcanivoracaceae</taxon>
        <taxon>Alcanivorax</taxon>
    </lineage>
</organism>
<dbReference type="SMART" id="SM00972">
    <property type="entry name" value="SCPU"/>
    <property type="match status" value="2"/>
</dbReference>
<feature type="domain" description="Spore coat protein U/FanG" evidence="2">
    <location>
        <begin position="186"/>
        <end position="313"/>
    </location>
</feature>
<dbReference type="EMBL" id="QYYA01000004">
    <property type="protein sequence ID" value="RJG16693.1"/>
    <property type="molecule type" value="Genomic_DNA"/>
</dbReference>
<comment type="caution">
    <text evidence="3">The sequence shown here is derived from an EMBL/GenBank/DDBJ whole genome shotgun (WGS) entry which is preliminary data.</text>
</comment>
<dbReference type="InterPro" id="IPR053167">
    <property type="entry name" value="Spore_coat_component"/>
</dbReference>
<dbReference type="AlphaFoldDB" id="A0A418XVE5"/>
<keyword evidence="4" id="KW-1185">Reference proteome</keyword>
<feature type="signal peptide" evidence="1">
    <location>
        <begin position="1"/>
        <end position="21"/>
    </location>
</feature>
<reference evidence="3 4" key="1">
    <citation type="submission" date="2018-09" db="EMBL/GenBank/DDBJ databases">
        <title>Alcanivorax profundi sp. nov., isolated from 1000 m-depth seawater of the Mariana Trench.</title>
        <authorList>
            <person name="Liu J."/>
        </authorList>
    </citation>
    <scope>NUCLEOTIDE SEQUENCE [LARGE SCALE GENOMIC DNA]</scope>
    <source>
        <strain evidence="3 4">MTEO17</strain>
    </source>
</reference>
<proteinExistence type="predicted"/>
<evidence type="ECO:0000313" key="3">
    <source>
        <dbReference type="EMBL" id="RJG16693.1"/>
    </source>
</evidence>
<evidence type="ECO:0000259" key="2">
    <source>
        <dbReference type="Pfam" id="PF05229"/>
    </source>
</evidence>
<dbReference type="RefSeq" id="WP_119918267.1">
    <property type="nucleotide sequence ID" value="NZ_CAXGPP010000014.1"/>
</dbReference>
<feature type="domain" description="Spore coat protein U/FanG" evidence="2">
    <location>
        <begin position="21"/>
        <end position="144"/>
    </location>
</feature>
<accession>A0A418XVE5</accession>
<dbReference type="PANTHER" id="PTHR37089:SF4">
    <property type="entry name" value="EXPORTED PROTEIN"/>
    <property type="match status" value="1"/>
</dbReference>
<sequence length="317" mass="33138">MKTRRVVVAGIVMMFSPGLKAAVECSVQGSPVMDFGTVDPFTGGPVSTQVTVNWSCTRGFFESTQNTLCLHVNNDDTGGMLPRYLVPLSSQPPSLPFNVFDAANHSTVVGQPGGATNTGVGVNVSMPFFTFSASGTATFYGLIATPLPGNTRAELHRALMTGSQARVRINGFNQSCSAGAGAVTDTYTLTAQVNIPDQCQVSSTDLDFGTQNTPLAQADSTSTITVRCSNATDFEVGLNNGASGNRTMTNGSYQVSYELYQDSGRTQRWGTASGEQQSGTGLGPGTGLSFTVFGRVFDDAGAEPGSYSDTVTVVVTF</sequence>
<protein>
    <submittedName>
        <fullName evidence="3">SCPU domain-containing protein</fullName>
    </submittedName>
</protein>
<keyword evidence="1" id="KW-0732">Signal</keyword>
<dbReference type="Pfam" id="PF05229">
    <property type="entry name" value="SCPU"/>
    <property type="match status" value="2"/>
</dbReference>
<dbReference type="OrthoDB" id="8588792at2"/>
<evidence type="ECO:0000313" key="4">
    <source>
        <dbReference type="Proteomes" id="UP000283734"/>
    </source>
</evidence>
<dbReference type="Proteomes" id="UP000283734">
    <property type="component" value="Unassembled WGS sequence"/>
</dbReference>
<gene>
    <name evidence="3" type="ORF">D4A39_12755</name>
</gene>
<name>A0A418XVE5_9GAMM</name>
<dbReference type="InterPro" id="IPR007893">
    <property type="entry name" value="Spore_coat_U/FanG"/>
</dbReference>
<dbReference type="PANTHER" id="PTHR37089">
    <property type="entry name" value="PROTEIN U-RELATED"/>
    <property type="match status" value="1"/>
</dbReference>
<evidence type="ECO:0000256" key="1">
    <source>
        <dbReference type="SAM" id="SignalP"/>
    </source>
</evidence>